<dbReference type="EMBL" id="JAPDDP010000057">
    <property type="protein sequence ID" value="MDA0183634.1"/>
    <property type="molecule type" value="Genomic_DNA"/>
</dbReference>
<gene>
    <name evidence="13" type="ORF">OJ997_25215</name>
</gene>
<keyword evidence="6" id="KW-0460">Magnesium</keyword>
<evidence type="ECO:0000256" key="5">
    <source>
        <dbReference type="ARBA" id="ARBA00022679"/>
    </source>
</evidence>
<evidence type="ECO:0000256" key="4">
    <source>
        <dbReference type="ARBA" id="ARBA00022676"/>
    </source>
</evidence>
<dbReference type="NCBIfam" id="NF010496">
    <property type="entry name" value="PRK13915.1"/>
    <property type="match status" value="1"/>
</dbReference>
<evidence type="ECO:0000256" key="6">
    <source>
        <dbReference type="ARBA" id="ARBA00022842"/>
    </source>
</evidence>
<evidence type="ECO:0000256" key="2">
    <source>
        <dbReference type="ARBA" id="ARBA00001946"/>
    </source>
</evidence>
<protein>
    <recommendedName>
        <fullName evidence="8">Glucosyl-3-phosphoglycerate synthase</fullName>
        <ecNumber evidence="7">2.4.1.266</ecNumber>
    </recommendedName>
</protein>
<evidence type="ECO:0000256" key="8">
    <source>
        <dbReference type="ARBA" id="ARBA00040894"/>
    </source>
</evidence>
<dbReference type="InterPro" id="IPR050256">
    <property type="entry name" value="Glycosyltransferase_2"/>
</dbReference>
<accession>A0A9X3S9Q1</accession>
<evidence type="ECO:0000256" key="1">
    <source>
        <dbReference type="ARBA" id="ARBA00001936"/>
    </source>
</evidence>
<dbReference type="PANTHER" id="PTHR48090">
    <property type="entry name" value="UNDECAPRENYL-PHOSPHATE 4-DEOXY-4-FORMAMIDO-L-ARABINOSE TRANSFERASE-RELATED"/>
    <property type="match status" value="1"/>
</dbReference>
<organism evidence="13 14">
    <name type="scientific">Solirubrobacter phytolaccae</name>
    <dbReference type="NCBI Taxonomy" id="1404360"/>
    <lineage>
        <taxon>Bacteria</taxon>
        <taxon>Bacillati</taxon>
        <taxon>Actinomycetota</taxon>
        <taxon>Thermoleophilia</taxon>
        <taxon>Solirubrobacterales</taxon>
        <taxon>Solirubrobacteraceae</taxon>
        <taxon>Solirubrobacter</taxon>
    </lineage>
</organism>
<dbReference type="CDD" id="cd00761">
    <property type="entry name" value="Glyco_tranf_GTA_type"/>
    <property type="match status" value="1"/>
</dbReference>
<proteinExistence type="inferred from homology"/>
<comment type="cofactor">
    <cofactor evidence="2">
        <name>Mg(2+)</name>
        <dbReference type="ChEBI" id="CHEBI:18420"/>
    </cofactor>
</comment>
<evidence type="ECO:0000313" key="13">
    <source>
        <dbReference type="EMBL" id="MDA0183634.1"/>
    </source>
</evidence>
<dbReference type="InterPro" id="IPR001173">
    <property type="entry name" value="Glyco_trans_2-like"/>
</dbReference>
<dbReference type="Proteomes" id="UP001147653">
    <property type="component" value="Unassembled WGS sequence"/>
</dbReference>
<evidence type="ECO:0000313" key="14">
    <source>
        <dbReference type="Proteomes" id="UP001147653"/>
    </source>
</evidence>
<evidence type="ECO:0000256" key="11">
    <source>
        <dbReference type="SAM" id="MobiDB-lite"/>
    </source>
</evidence>
<evidence type="ECO:0000256" key="9">
    <source>
        <dbReference type="ARBA" id="ARBA00048689"/>
    </source>
</evidence>
<dbReference type="SUPFAM" id="SSF53448">
    <property type="entry name" value="Nucleotide-diphospho-sugar transferases"/>
    <property type="match status" value="2"/>
</dbReference>
<comment type="similarity">
    <text evidence="3">Belongs to the glycosyltransferase 2 family.</text>
</comment>
<comment type="cofactor">
    <cofactor evidence="1">
        <name>Mn(2+)</name>
        <dbReference type="ChEBI" id="CHEBI:29035"/>
    </cofactor>
</comment>
<evidence type="ECO:0000256" key="10">
    <source>
        <dbReference type="ARBA" id="ARBA00048997"/>
    </source>
</evidence>
<dbReference type="PANTHER" id="PTHR48090:SF10">
    <property type="entry name" value="GLUCOSYL-3-PHOSPHOGLYCERATE SYNTHASE"/>
    <property type="match status" value="1"/>
</dbReference>
<comment type="catalytic activity">
    <reaction evidence="9">
        <text>(2R)-3-phosphoglycerate + UDP-alpha-D-glucose = (2R)-2-O-(alpha-D-glucopyranosyl)-3-phospho-glycerate + UDP + H(+)</text>
        <dbReference type="Rhea" id="RHEA:31319"/>
        <dbReference type="ChEBI" id="CHEBI:15378"/>
        <dbReference type="ChEBI" id="CHEBI:58223"/>
        <dbReference type="ChEBI" id="CHEBI:58272"/>
        <dbReference type="ChEBI" id="CHEBI:58885"/>
        <dbReference type="ChEBI" id="CHEBI:62600"/>
        <dbReference type="EC" id="2.4.1.266"/>
    </reaction>
    <physiologicalReaction direction="left-to-right" evidence="9">
        <dbReference type="Rhea" id="RHEA:31320"/>
    </physiologicalReaction>
</comment>
<dbReference type="AlphaFoldDB" id="A0A9X3S9Q1"/>
<keyword evidence="5 13" id="KW-0808">Transferase</keyword>
<evidence type="ECO:0000259" key="12">
    <source>
        <dbReference type="Pfam" id="PF00535"/>
    </source>
</evidence>
<dbReference type="Gene3D" id="3.90.550.10">
    <property type="entry name" value="Spore Coat Polysaccharide Biosynthesis Protein SpsA, Chain A"/>
    <property type="match status" value="2"/>
</dbReference>
<feature type="compositionally biased region" description="Basic and acidic residues" evidence="11">
    <location>
        <begin position="491"/>
        <end position="511"/>
    </location>
</feature>
<comment type="caution">
    <text evidence="13">The sequence shown here is derived from an EMBL/GenBank/DDBJ whole genome shotgun (WGS) entry which is preliminary data.</text>
</comment>
<dbReference type="RefSeq" id="WP_270028033.1">
    <property type="nucleotide sequence ID" value="NZ_JAPDDP010000057.1"/>
</dbReference>
<dbReference type="GO" id="GO:0016757">
    <property type="term" value="F:glycosyltransferase activity"/>
    <property type="evidence" value="ECO:0007669"/>
    <property type="project" value="UniProtKB-KW"/>
</dbReference>
<name>A0A9X3S9Q1_9ACTN</name>
<dbReference type="EC" id="2.4.1.266" evidence="7"/>
<keyword evidence="14" id="KW-1185">Reference proteome</keyword>
<sequence length="511" mass="55135">MTALRACVVVPARDEEDLIGACIAALAHQTGVPRDAYEVILVLDRCTDATAERARAAAGDDMTLHVVPSTGAGVGHARRTGMDLAAERLEPDGLIATTDADSTPAPDWLARQLEAVAGGAHAIGGRVEIDSAPAAALAAREADIPRRRAALTGTGAREHHQFSGASLAVTSATYTRVGRLDPRHALEDEGFERALHRHGVPIERLASVKVTTSGRRDGRAPRGLAVDLRRNAWLADRSYESSDFTLDALLAAKQQTVSVVLPTRNVERTLGHVLDAIPRALVDELLVVDGHSTDSTIDVAIERGVRTVTQPQLGKGDAMWHGLGQTTGELVVYLDTDTEDFDERFVLGLLGPLLTEPVDFVKGHFRRPFKHGDVTTPDEGGRVTELLARPYLNLHFPPLAGFRQPLAGEIGATRALLDQIPFPMGYGIEIAMLIDAYRAIGLERMAQVDLGTRQNRHQSLADLSKMALEVLTAAERRTHGEVTPGALLTPTRDDFELKSPLTEERPPRAAR</sequence>
<dbReference type="Pfam" id="PF00535">
    <property type="entry name" value="Glycos_transf_2"/>
    <property type="match status" value="2"/>
</dbReference>
<dbReference type="InterPro" id="IPR029044">
    <property type="entry name" value="Nucleotide-diphossugar_trans"/>
</dbReference>
<feature type="region of interest" description="Disordered" evidence="11">
    <location>
        <begin position="481"/>
        <end position="511"/>
    </location>
</feature>
<evidence type="ECO:0000256" key="3">
    <source>
        <dbReference type="ARBA" id="ARBA00006739"/>
    </source>
</evidence>
<feature type="domain" description="Glycosyltransferase 2-like" evidence="12">
    <location>
        <begin position="7"/>
        <end position="132"/>
    </location>
</feature>
<feature type="domain" description="Glycosyltransferase 2-like" evidence="12">
    <location>
        <begin position="258"/>
        <end position="380"/>
    </location>
</feature>
<comment type="catalytic activity">
    <reaction evidence="10">
        <text>an NDP-alpha-D-glucose + (2R)-3-phosphoglycerate = (2R)-2-O-(alpha-D-glucopyranosyl)-3-phospho-glycerate + a ribonucleoside 5'-diphosphate + H(+)</text>
        <dbReference type="Rhea" id="RHEA:47244"/>
        <dbReference type="ChEBI" id="CHEBI:15378"/>
        <dbReference type="ChEBI" id="CHEBI:57930"/>
        <dbReference type="ChEBI" id="CHEBI:58272"/>
        <dbReference type="ChEBI" id="CHEBI:62600"/>
        <dbReference type="ChEBI" id="CHEBI:76533"/>
        <dbReference type="EC" id="2.4.1.266"/>
    </reaction>
    <physiologicalReaction direction="left-to-right" evidence="10">
        <dbReference type="Rhea" id="RHEA:47245"/>
    </physiologicalReaction>
</comment>
<evidence type="ECO:0000256" key="7">
    <source>
        <dbReference type="ARBA" id="ARBA00039022"/>
    </source>
</evidence>
<reference evidence="13" key="1">
    <citation type="submission" date="2022-10" db="EMBL/GenBank/DDBJ databases">
        <title>The WGS of Solirubrobacter phytolaccae KCTC 29190.</title>
        <authorList>
            <person name="Jiang Z."/>
        </authorList>
    </citation>
    <scope>NUCLEOTIDE SEQUENCE</scope>
    <source>
        <strain evidence="13">KCTC 29190</strain>
    </source>
</reference>
<keyword evidence="4 13" id="KW-0328">Glycosyltransferase</keyword>